<proteinExistence type="predicted"/>
<keyword evidence="3" id="KW-1185">Reference proteome</keyword>
<protein>
    <recommendedName>
        <fullName evidence="1">DUF218 domain-containing protein</fullName>
    </recommendedName>
</protein>
<sequence length="193" mass="20844">MHADTLWVFGRGVTVVDGRYRLTPDSLARVDAALAYARRLTAARIVFTGGWSLGAGSAGPPVGSREGDLMLAAARRAGTPPGLDLHAETRSRSTLENVLHTVEEKLLGELAFTPARPLGIVSHGWHLPRIRYLIGKVLRLRGPAVLDIPVVGGGSPWSERMLAVGSRVCFLGSADPATLRRRERLMVALGRRR</sequence>
<dbReference type="EMBL" id="BOPH01000116">
    <property type="protein sequence ID" value="GIJ73483.1"/>
    <property type="molecule type" value="Genomic_DNA"/>
</dbReference>
<accession>A0A8J4EGA5</accession>
<dbReference type="CDD" id="cd06259">
    <property type="entry name" value="YdcF-like"/>
    <property type="match status" value="1"/>
</dbReference>
<dbReference type="RefSeq" id="WP_203933309.1">
    <property type="nucleotide sequence ID" value="NZ_BOPH01000116.1"/>
</dbReference>
<dbReference type="Pfam" id="PF02698">
    <property type="entry name" value="DUF218"/>
    <property type="match status" value="1"/>
</dbReference>
<gene>
    <name evidence="2" type="ORF">Voc01_084000</name>
</gene>
<dbReference type="Proteomes" id="UP000635606">
    <property type="component" value="Unassembled WGS sequence"/>
</dbReference>
<evidence type="ECO:0000313" key="3">
    <source>
        <dbReference type="Proteomes" id="UP000635606"/>
    </source>
</evidence>
<dbReference type="AlphaFoldDB" id="A0A8J4EGA5"/>
<comment type="caution">
    <text evidence="2">The sequence shown here is derived from an EMBL/GenBank/DDBJ whole genome shotgun (WGS) entry which is preliminary data.</text>
</comment>
<dbReference type="InterPro" id="IPR003848">
    <property type="entry name" value="DUF218"/>
</dbReference>
<evidence type="ECO:0000313" key="2">
    <source>
        <dbReference type="EMBL" id="GIJ73483.1"/>
    </source>
</evidence>
<evidence type="ECO:0000259" key="1">
    <source>
        <dbReference type="Pfam" id="PF02698"/>
    </source>
</evidence>
<organism evidence="2 3">
    <name type="scientific">Virgisporangium ochraceum</name>
    <dbReference type="NCBI Taxonomy" id="65505"/>
    <lineage>
        <taxon>Bacteria</taxon>
        <taxon>Bacillati</taxon>
        <taxon>Actinomycetota</taxon>
        <taxon>Actinomycetes</taxon>
        <taxon>Micromonosporales</taxon>
        <taxon>Micromonosporaceae</taxon>
        <taxon>Virgisporangium</taxon>
    </lineage>
</organism>
<name>A0A8J4EGA5_9ACTN</name>
<reference evidence="2" key="1">
    <citation type="submission" date="2021-01" db="EMBL/GenBank/DDBJ databases">
        <title>Whole genome shotgun sequence of Virgisporangium ochraceum NBRC 16418.</title>
        <authorList>
            <person name="Komaki H."/>
            <person name="Tamura T."/>
        </authorList>
    </citation>
    <scope>NUCLEOTIDE SEQUENCE</scope>
    <source>
        <strain evidence="2">NBRC 16418</strain>
    </source>
</reference>
<feature type="domain" description="DUF218" evidence="1">
    <location>
        <begin position="8"/>
        <end position="142"/>
    </location>
</feature>